<gene>
    <name evidence="2" type="ORF">CGZ91_06685</name>
</gene>
<dbReference type="NCBIfam" id="TIGR01549">
    <property type="entry name" value="HAD-SF-IA-v1"/>
    <property type="match status" value="1"/>
</dbReference>
<dbReference type="OrthoDB" id="3774052at2"/>
<keyword evidence="1 2" id="KW-0378">Hydrolase</keyword>
<evidence type="ECO:0000313" key="2">
    <source>
        <dbReference type="EMBL" id="OYN91141.1"/>
    </source>
</evidence>
<dbReference type="InterPro" id="IPR023198">
    <property type="entry name" value="PGP-like_dom2"/>
</dbReference>
<proteinExistence type="predicted"/>
<dbReference type="InterPro" id="IPR006439">
    <property type="entry name" value="HAD-SF_hydro_IA"/>
</dbReference>
<dbReference type="RefSeq" id="WP_094453615.1">
    <property type="nucleotide sequence ID" value="NZ_NMVJ01000006.1"/>
</dbReference>
<dbReference type="InterPro" id="IPR023214">
    <property type="entry name" value="HAD_sf"/>
</dbReference>
<dbReference type="AlphaFoldDB" id="A0A255EJI9"/>
<sequence>MKYRGLLLDFYGTLVEEDGPAIRSIVSRIERHRPECSGASLAQAWGQEFARLLATSHGGAFRTQRELEIESLTIVLTRVGASLDPVELSADQFAYWQSPALRPGAAEFLASCPVPVCVVSNIDRADLETAIRNTGLRLPLSVTSEDARSYKPRPELFEAGLRALELDPHEVLHVGDSLGSDVAGANALEIDVAWVNEHGRPAPDGAKIVRECSDLRDLLPLLDGDASGS</sequence>
<dbReference type="GO" id="GO:0016787">
    <property type="term" value="F:hydrolase activity"/>
    <property type="evidence" value="ECO:0007669"/>
    <property type="project" value="UniProtKB-KW"/>
</dbReference>
<protein>
    <submittedName>
        <fullName evidence="2">HAD family hydrolase</fullName>
    </submittedName>
</protein>
<dbReference type="InterPro" id="IPR036412">
    <property type="entry name" value="HAD-like_sf"/>
</dbReference>
<dbReference type="SFLD" id="SFLDS00003">
    <property type="entry name" value="Haloacid_Dehalogenase"/>
    <property type="match status" value="1"/>
</dbReference>
<organism evidence="2 3">
    <name type="scientific">Parenemella sanctibonifatiensis</name>
    <dbReference type="NCBI Taxonomy" id="2016505"/>
    <lineage>
        <taxon>Bacteria</taxon>
        <taxon>Bacillati</taxon>
        <taxon>Actinomycetota</taxon>
        <taxon>Actinomycetes</taxon>
        <taxon>Propionibacteriales</taxon>
        <taxon>Propionibacteriaceae</taxon>
        <taxon>Parenemella</taxon>
    </lineage>
</organism>
<dbReference type="Proteomes" id="UP000216300">
    <property type="component" value="Unassembled WGS sequence"/>
</dbReference>
<dbReference type="Gene3D" id="1.10.150.240">
    <property type="entry name" value="Putative phosphatase, domain 2"/>
    <property type="match status" value="1"/>
</dbReference>
<dbReference type="SFLD" id="SFLDG01129">
    <property type="entry name" value="C1.5:_HAD__Beta-PGM__Phosphata"/>
    <property type="match status" value="1"/>
</dbReference>
<comment type="caution">
    <text evidence="2">The sequence shown here is derived from an EMBL/GenBank/DDBJ whole genome shotgun (WGS) entry which is preliminary data.</text>
</comment>
<reference evidence="2 3" key="1">
    <citation type="submission" date="2017-07" db="EMBL/GenBank/DDBJ databases">
        <title>Draft whole genome sequences of clinical Proprionibacteriaceae strains.</title>
        <authorList>
            <person name="Bernier A.-M."/>
            <person name="Bernard K."/>
            <person name="Domingo M.-C."/>
        </authorList>
    </citation>
    <scope>NUCLEOTIDE SEQUENCE [LARGE SCALE GENOMIC DNA]</scope>
    <source>
        <strain evidence="2 3">NML 150081</strain>
    </source>
</reference>
<keyword evidence="3" id="KW-1185">Reference proteome</keyword>
<dbReference type="SUPFAM" id="SSF56784">
    <property type="entry name" value="HAD-like"/>
    <property type="match status" value="1"/>
</dbReference>
<evidence type="ECO:0000313" key="3">
    <source>
        <dbReference type="Proteomes" id="UP000216300"/>
    </source>
</evidence>
<dbReference type="EMBL" id="NMVJ01000006">
    <property type="protein sequence ID" value="OYN91141.1"/>
    <property type="molecule type" value="Genomic_DNA"/>
</dbReference>
<dbReference type="Pfam" id="PF00702">
    <property type="entry name" value="Hydrolase"/>
    <property type="match status" value="1"/>
</dbReference>
<dbReference type="InterPro" id="IPR051540">
    <property type="entry name" value="S-2-haloacid_dehalogenase"/>
</dbReference>
<dbReference type="Gene3D" id="3.40.50.1000">
    <property type="entry name" value="HAD superfamily/HAD-like"/>
    <property type="match status" value="1"/>
</dbReference>
<accession>A0A255EJI9</accession>
<name>A0A255EJI9_9ACTN</name>
<dbReference type="PANTHER" id="PTHR43316">
    <property type="entry name" value="HYDROLASE, HALOACID DELAHOGENASE-RELATED"/>
    <property type="match status" value="1"/>
</dbReference>
<evidence type="ECO:0000256" key="1">
    <source>
        <dbReference type="ARBA" id="ARBA00022801"/>
    </source>
</evidence>